<evidence type="ECO:0000313" key="4">
    <source>
        <dbReference type="Proteomes" id="UP000295260"/>
    </source>
</evidence>
<dbReference type="EMBL" id="SNXR01000013">
    <property type="protein sequence ID" value="TDP59312.1"/>
    <property type="molecule type" value="Genomic_DNA"/>
</dbReference>
<reference evidence="3 4" key="1">
    <citation type="submission" date="2019-03" db="EMBL/GenBank/DDBJ databases">
        <title>Genomic Encyclopedia of Archaeal and Bacterial Type Strains, Phase II (KMG-II): from individual species to whole genera.</title>
        <authorList>
            <person name="Goeker M."/>
        </authorList>
    </citation>
    <scope>NUCLEOTIDE SEQUENCE [LARGE SCALE GENOMIC DNA]</scope>
    <source>
        <strain evidence="3 4">DSM 25687</strain>
    </source>
</reference>
<comment type="caution">
    <text evidence="3">The sequence shown here is derived from an EMBL/GenBank/DDBJ whole genome shotgun (WGS) entry which is preliminary data.</text>
</comment>
<evidence type="ECO:0000259" key="2">
    <source>
        <dbReference type="Pfam" id="PF13239"/>
    </source>
</evidence>
<evidence type="ECO:0000313" key="3">
    <source>
        <dbReference type="EMBL" id="TDP59312.1"/>
    </source>
</evidence>
<proteinExistence type="predicted"/>
<evidence type="ECO:0000256" key="1">
    <source>
        <dbReference type="SAM" id="Phobius"/>
    </source>
</evidence>
<feature type="domain" description="2TM" evidence="2">
    <location>
        <begin position="17"/>
        <end position="99"/>
    </location>
</feature>
<dbReference type="Pfam" id="PF13239">
    <property type="entry name" value="2TM"/>
    <property type="match status" value="1"/>
</dbReference>
<keyword evidence="1" id="KW-0812">Transmembrane</keyword>
<keyword evidence="1" id="KW-1133">Transmembrane helix</keyword>
<keyword evidence="4" id="KW-1185">Reference proteome</keyword>
<dbReference type="AlphaFoldDB" id="A0A4V3CS57"/>
<feature type="transmembrane region" description="Helical" evidence="1">
    <location>
        <begin position="63"/>
        <end position="82"/>
    </location>
</feature>
<dbReference type="Proteomes" id="UP000295260">
    <property type="component" value="Unassembled WGS sequence"/>
</dbReference>
<name>A0A4V3CS57_9FLAO</name>
<keyword evidence="1" id="KW-0472">Membrane</keyword>
<accession>A0A4V3CS57</accession>
<gene>
    <name evidence="3" type="ORF">BC748_1559</name>
</gene>
<sequence>MELAMENQDSKSILQQLARDRVNKLKKFYTHLFIYVIGIVFYILKTYFNVPFNFLPLRYINEFVMWVWTFFLVVQGIQVFFAEKIFGSKWEQKQIDKILEKDKTSNNKWE</sequence>
<dbReference type="InterPro" id="IPR025698">
    <property type="entry name" value="2TM_dom"/>
</dbReference>
<feature type="transmembrane region" description="Helical" evidence="1">
    <location>
        <begin position="28"/>
        <end position="48"/>
    </location>
</feature>
<protein>
    <submittedName>
        <fullName evidence="3">2TM domain-containing protein</fullName>
    </submittedName>
</protein>
<organism evidence="3 4">
    <name type="scientific">Flavobacterium dankookense</name>
    <dbReference type="NCBI Taxonomy" id="706186"/>
    <lineage>
        <taxon>Bacteria</taxon>
        <taxon>Pseudomonadati</taxon>
        <taxon>Bacteroidota</taxon>
        <taxon>Flavobacteriia</taxon>
        <taxon>Flavobacteriales</taxon>
        <taxon>Flavobacteriaceae</taxon>
        <taxon>Flavobacterium</taxon>
    </lineage>
</organism>
<dbReference type="OrthoDB" id="1367155at2"/>